<dbReference type="InterPro" id="IPR013783">
    <property type="entry name" value="Ig-like_fold"/>
</dbReference>
<dbReference type="AlphaFoldDB" id="A0A383DMQ7"/>
<evidence type="ECO:0000256" key="2">
    <source>
        <dbReference type="ARBA" id="ARBA00023157"/>
    </source>
</evidence>
<gene>
    <name evidence="5" type="ORF">METZ01_LOCUS498635</name>
</gene>
<evidence type="ECO:0000256" key="3">
    <source>
        <dbReference type="SAM" id="MobiDB-lite"/>
    </source>
</evidence>
<feature type="non-terminal residue" evidence="5">
    <location>
        <position position="1"/>
    </location>
</feature>
<feature type="non-terminal residue" evidence="5">
    <location>
        <position position="234"/>
    </location>
</feature>
<sequence>DTGGYQVQVSNPAGDLISQTASLRVAQPVSIVTQPASTQIRKGQPYELSVVVSGTKPLTYQWSKDGVVISDAVASTLQITDADVANAGVYSVVVGNEVGNVISSEATVEVLLPPSIGSLDALKEVEPGSTVTLTAPVSGFGTFNFQWLKNGVNISGATEQTLVLSDVSLADSGNYSLNVGSEGGALYSNSMNLRVRADTLTFGDAFADAVATSGSTGSYRGSNIGASAEDGEPK</sequence>
<dbReference type="Pfam" id="PF07679">
    <property type="entry name" value="I-set"/>
    <property type="match status" value="1"/>
</dbReference>
<feature type="domain" description="Ig-like" evidence="4">
    <location>
        <begin position="114"/>
        <end position="194"/>
    </location>
</feature>
<accession>A0A383DMQ7</accession>
<dbReference type="PANTHER" id="PTHR44170">
    <property type="entry name" value="PROTEIN SIDEKICK"/>
    <property type="match status" value="1"/>
</dbReference>
<keyword evidence="2" id="KW-1015">Disulfide bond</keyword>
<dbReference type="Pfam" id="PF13927">
    <property type="entry name" value="Ig_3"/>
    <property type="match status" value="1"/>
</dbReference>
<dbReference type="InterPro" id="IPR036179">
    <property type="entry name" value="Ig-like_dom_sf"/>
</dbReference>
<dbReference type="GO" id="GO:0016020">
    <property type="term" value="C:membrane"/>
    <property type="evidence" value="ECO:0007669"/>
    <property type="project" value="UniProtKB-SubCell"/>
</dbReference>
<dbReference type="EMBL" id="UINC01218659">
    <property type="protein sequence ID" value="SVE45781.1"/>
    <property type="molecule type" value="Genomic_DNA"/>
</dbReference>
<keyword evidence="1" id="KW-0677">Repeat</keyword>
<feature type="domain" description="Ig-like" evidence="4">
    <location>
        <begin position="28"/>
        <end position="109"/>
    </location>
</feature>
<reference evidence="5" key="1">
    <citation type="submission" date="2018-05" db="EMBL/GenBank/DDBJ databases">
        <authorList>
            <person name="Lanie J.A."/>
            <person name="Ng W.-L."/>
            <person name="Kazmierczak K.M."/>
            <person name="Andrzejewski T.M."/>
            <person name="Davidsen T.M."/>
            <person name="Wayne K.J."/>
            <person name="Tettelin H."/>
            <person name="Glass J.I."/>
            <person name="Rusch D."/>
            <person name="Podicherti R."/>
            <person name="Tsui H.-C.T."/>
            <person name="Winkler M.E."/>
        </authorList>
    </citation>
    <scope>NUCLEOTIDE SEQUENCE</scope>
</reference>
<dbReference type="SMART" id="SM00408">
    <property type="entry name" value="IGc2"/>
    <property type="match status" value="2"/>
</dbReference>
<dbReference type="InterPro" id="IPR003599">
    <property type="entry name" value="Ig_sub"/>
</dbReference>
<dbReference type="InterPro" id="IPR013098">
    <property type="entry name" value="Ig_I-set"/>
</dbReference>
<dbReference type="SUPFAM" id="SSF48726">
    <property type="entry name" value="Immunoglobulin"/>
    <property type="match status" value="2"/>
</dbReference>
<evidence type="ECO:0000313" key="5">
    <source>
        <dbReference type="EMBL" id="SVE45781.1"/>
    </source>
</evidence>
<dbReference type="PANTHER" id="PTHR44170:SF6">
    <property type="entry name" value="CONTACTIN"/>
    <property type="match status" value="1"/>
</dbReference>
<protein>
    <recommendedName>
        <fullName evidence="4">Ig-like domain-containing protein</fullName>
    </recommendedName>
</protein>
<feature type="region of interest" description="Disordered" evidence="3">
    <location>
        <begin position="213"/>
        <end position="234"/>
    </location>
</feature>
<feature type="compositionally biased region" description="Polar residues" evidence="3">
    <location>
        <begin position="213"/>
        <end position="225"/>
    </location>
</feature>
<proteinExistence type="predicted"/>
<dbReference type="SMART" id="SM00409">
    <property type="entry name" value="IG"/>
    <property type="match status" value="2"/>
</dbReference>
<organism evidence="5">
    <name type="scientific">marine metagenome</name>
    <dbReference type="NCBI Taxonomy" id="408172"/>
    <lineage>
        <taxon>unclassified sequences</taxon>
        <taxon>metagenomes</taxon>
        <taxon>ecological metagenomes</taxon>
    </lineage>
</organism>
<evidence type="ECO:0000256" key="1">
    <source>
        <dbReference type="ARBA" id="ARBA00022737"/>
    </source>
</evidence>
<name>A0A383DMQ7_9ZZZZ</name>
<dbReference type="InterPro" id="IPR007110">
    <property type="entry name" value="Ig-like_dom"/>
</dbReference>
<dbReference type="PROSITE" id="PS50835">
    <property type="entry name" value="IG_LIKE"/>
    <property type="match status" value="2"/>
</dbReference>
<dbReference type="Gene3D" id="2.60.40.10">
    <property type="entry name" value="Immunoglobulins"/>
    <property type="match status" value="2"/>
</dbReference>
<evidence type="ECO:0000259" key="4">
    <source>
        <dbReference type="PROSITE" id="PS50835"/>
    </source>
</evidence>
<dbReference type="GO" id="GO:0098609">
    <property type="term" value="P:cell-cell adhesion"/>
    <property type="evidence" value="ECO:0007669"/>
    <property type="project" value="TreeGrafter"/>
</dbReference>
<dbReference type="InterPro" id="IPR003598">
    <property type="entry name" value="Ig_sub2"/>
</dbReference>